<evidence type="ECO:0000313" key="4">
    <source>
        <dbReference type="Proteomes" id="UP000774283"/>
    </source>
</evidence>
<name>A0A9X5IRR5_9MICO</name>
<organism evidence="3 4">
    <name type="scientific">Sanguibacter hominis ATCC BAA-789</name>
    <dbReference type="NCBI Taxonomy" id="1312740"/>
    <lineage>
        <taxon>Bacteria</taxon>
        <taxon>Bacillati</taxon>
        <taxon>Actinomycetota</taxon>
        <taxon>Actinomycetes</taxon>
        <taxon>Micrococcales</taxon>
        <taxon>Sanguibacteraceae</taxon>
        <taxon>Sanguibacter</taxon>
    </lineage>
</organism>
<comment type="caution">
    <text evidence="3">The sequence shown here is derived from an EMBL/GenBank/DDBJ whole genome shotgun (WGS) entry which is preliminary data.</text>
</comment>
<sequence>MRTSRPTARTAAVLLATALVLPLAACGDSSAQEPTASATSAAPVPSATETQQAPGAPEDVAKAALAWLAATELTDGLFVTEFDGTAYPDQGLTLDVLVAALAAGDDALAQKLAGAFTADVVDAYAGDGTTTGYAGSTAKGAVVLGAAGSDLATVLDERLATYVTESGRISDLGADDYSSTVSQAWGVLALARPVAVANDGGAERLTRATSYLASQQCDDGSFPAVLDAEECVGDVDSTAFALSALTGYTRSGATDLDEAVTTSAASWLAAAATEVDGGRAWVTGEPAAANTNSAGVALVALTDAASTDPVIGEARAWLASQNVPAGDGLAITFDGTAPDARASAQAVPALLGSGLFDLVGAEG</sequence>
<evidence type="ECO:0000313" key="3">
    <source>
        <dbReference type="EMBL" id="NKX93198.1"/>
    </source>
</evidence>
<dbReference type="EMBL" id="JAAXOW010000002">
    <property type="protein sequence ID" value="NKX93198.1"/>
    <property type="molecule type" value="Genomic_DNA"/>
</dbReference>
<feature type="signal peptide" evidence="2">
    <location>
        <begin position="1"/>
        <end position="31"/>
    </location>
</feature>
<dbReference type="InterPro" id="IPR008930">
    <property type="entry name" value="Terpenoid_cyclase/PrenylTrfase"/>
</dbReference>
<accession>A0A9X5IRR5</accession>
<reference evidence="3 4" key="1">
    <citation type="submission" date="2020-04" db="EMBL/GenBank/DDBJ databases">
        <title>MicrobeNet Type strains.</title>
        <authorList>
            <person name="Nicholson A.C."/>
        </authorList>
    </citation>
    <scope>NUCLEOTIDE SEQUENCE [LARGE SCALE GENOMIC DNA]</scope>
    <source>
        <strain evidence="3 4">ATCC BAA-789</strain>
    </source>
</reference>
<protein>
    <submittedName>
        <fullName evidence="3">Peptidase</fullName>
    </submittedName>
</protein>
<feature type="chain" id="PRO_5040763383" evidence="2">
    <location>
        <begin position="32"/>
        <end position="363"/>
    </location>
</feature>
<dbReference type="RefSeq" id="WP_168447266.1">
    <property type="nucleotide sequence ID" value="NZ_JAAXOW010000002.1"/>
</dbReference>
<keyword evidence="2" id="KW-0732">Signal</keyword>
<dbReference type="AlphaFoldDB" id="A0A9X5IRR5"/>
<proteinExistence type="predicted"/>
<evidence type="ECO:0000256" key="2">
    <source>
        <dbReference type="SAM" id="SignalP"/>
    </source>
</evidence>
<dbReference type="Proteomes" id="UP000774283">
    <property type="component" value="Unassembled WGS sequence"/>
</dbReference>
<evidence type="ECO:0000256" key="1">
    <source>
        <dbReference type="SAM" id="MobiDB-lite"/>
    </source>
</evidence>
<dbReference type="Gene3D" id="1.50.10.20">
    <property type="match status" value="1"/>
</dbReference>
<gene>
    <name evidence="3" type="ORF">HF995_07910</name>
</gene>
<dbReference type="SUPFAM" id="SSF48239">
    <property type="entry name" value="Terpenoid cyclases/Protein prenyltransferases"/>
    <property type="match status" value="1"/>
</dbReference>
<feature type="region of interest" description="Disordered" evidence="1">
    <location>
        <begin position="32"/>
        <end position="56"/>
    </location>
</feature>
<feature type="compositionally biased region" description="Low complexity" evidence="1">
    <location>
        <begin position="32"/>
        <end position="50"/>
    </location>
</feature>
<keyword evidence="4" id="KW-1185">Reference proteome</keyword>